<dbReference type="Proteomes" id="UP000247702">
    <property type="component" value="Unassembled WGS sequence"/>
</dbReference>
<accession>A0A2Z6QAK1</accession>
<dbReference type="EMBL" id="BEXD01000408">
    <property type="protein sequence ID" value="GBB87207.1"/>
    <property type="molecule type" value="Genomic_DNA"/>
</dbReference>
<gene>
    <name evidence="2" type="ORF">RclHR1_13650001</name>
</gene>
<name>A0A2Z6QAK1_9GLOM</name>
<evidence type="ECO:0000256" key="1">
    <source>
        <dbReference type="SAM" id="MobiDB-lite"/>
    </source>
</evidence>
<feature type="region of interest" description="Disordered" evidence="1">
    <location>
        <begin position="1"/>
        <end position="24"/>
    </location>
</feature>
<evidence type="ECO:0008006" key="4">
    <source>
        <dbReference type="Google" id="ProtNLM"/>
    </source>
</evidence>
<keyword evidence="3" id="KW-1185">Reference proteome</keyword>
<feature type="compositionally biased region" description="Polar residues" evidence="1">
    <location>
        <begin position="1"/>
        <end position="18"/>
    </location>
</feature>
<comment type="caution">
    <text evidence="2">The sequence shown here is derived from an EMBL/GenBank/DDBJ whole genome shotgun (WGS) entry which is preliminary data.</text>
</comment>
<feature type="non-terminal residue" evidence="2">
    <location>
        <position position="136"/>
    </location>
</feature>
<sequence>MSDSVPSNSKKPKSTNYTGGRPKKPIWRFFEQGEEIDKGHYVTTCLACKQIFRPGKSTAMEKHIISNCLEVDRSIREAVVYMVEARERETFSDANANAKRKNNDQTTLDNFYENSDLSKERKEDIDTALTKAFVCC</sequence>
<evidence type="ECO:0000313" key="2">
    <source>
        <dbReference type="EMBL" id="GBB87207.1"/>
    </source>
</evidence>
<proteinExistence type="predicted"/>
<reference evidence="2 3" key="1">
    <citation type="submission" date="2017-11" db="EMBL/GenBank/DDBJ databases">
        <title>The genome of Rhizophagus clarus HR1 reveals common genetic basis of auxotrophy among arbuscular mycorrhizal fungi.</title>
        <authorList>
            <person name="Kobayashi Y."/>
        </authorList>
    </citation>
    <scope>NUCLEOTIDE SEQUENCE [LARGE SCALE GENOMIC DNA]</scope>
    <source>
        <strain evidence="2 3">HR1</strain>
    </source>
</reference>
<protein>
    <recommendedName>
        <fullName evidence="4">BED-type domain-containing protein</fullName>
    </recommendedName>
</protein>
<dbReference type="AlphaFoldDB" id="A0A2Z6QAK1"/>
<evidence type="ECO:0000313" key="3">
    <source>
        <dbReference type="Proteomes" id="UP000247702"/>
    </source>
</evidence>
<organism evidence="2 3">
    <name type="scientific">Rhizophagus clarus</name>
    <dbReference type="NCBI Taxonomy" id="94130"/>
    <lineage>
        <taxon>Eukaryota</taxon>
        <taxon>Fungi</taxon>
        <taxon>Fungi incertae sedis</taxon>
        <taxon>Mucoromycota</taxon>
        <taxon>Glomeromycotina</taxon>
        <taxon>Glomeromycetes</taxon>
        <taxon>Glomerales</taxon>
        <taxon>Glomeraceae</taxon>
        <taxon>Rhizophagus</taxon>
    </lineage>
</organism>